<gene>
    <name evidence="2" type="ORF">O181_026071</name>
</gene>
<evidence type="ECO:0000256" key="1">
    <source>
        <dbReference type="SAM" id="MobiDB-lite"/>
    </source>
</evidence>
<protein>
    <submittedName>
        <fullName evidence="2">Uncharacterized protein</fullName>
    </submittedName>
</protein>
<reference evidence="2" key="1">
    <citation type="submission" date="2021-03" db="EMBL/GenBank/DDBJ databases">
        <title>Draft genome sequence of rust myrtle Austropuccinia psidii MF-1, a brazilian biotype.</title>
        <authorList>
            <person name="Quecine M.C."/>
            <person name="Pachon D.M.R."/>
            <person name="Bonatelli M.L."/>
            <person name="Correr F.H."/>
            <person name="Franceschini L.M."/>
            <person name="Leite T.F."/>
            <person name="Margarido G.R.A."/>
            <person name="Almeida C.A."/>
            <person name="Ferrarezi J.A."/>
            <person name="Labate C.A."/>
        </authorList>
    </citation>
    <scope>NUCLEOTIDE SEQUENCE</scope>
    <source>
        <strain evidence="2">MF-1</strain>
    </source>
</reference>
<name>A0A9Q3H057_9BASI</name>
<dbReference type="AlphaFoldDB" id="A0A9Q3H057"/>
<accession>A0A9Q3H057</accession>
<sequence>MASIDGKENMMLLTAEWRKNNPPPPKQIPKTAPESSSSNSNVKKAATNPEQGKRQSTSYKTLQRGLHNPKDSEGCHGRCISDGQSNDAITEKGGSQNKILEIISDILDGISNTYIAINDVKSNISDKNPSICNNLKTNSLSLSQINETLMCFEKGLRAIETSNNDNSFGNKLNEQSVIIKELTDKHYKFNIA</sequence>
<comment type="caution">
    <text evidence="2">The sequence shown here is derived from an EMBL/GenBank/DDBJ whole genome shotgun (WGS) entry which is preliminary data.</text>
</comment>
<evidence type="ECO:0000313" key="3">
    <source>
        <dbReference type="Proteomes" id="UP000765509"/>
    </source>
</evidence>
<proteinExistence type="predicted"/>
<feature type="compositionally biased region" description="Polar residues" evidence="1">
    <location>
        <begin position="48"/>
        <end position="59"/>
    </location>
</feature>
<evidence type="ECO:0000313" key="2">
    <source>
        <dbReference type="EMBL" id="MBW0486356.1"/>
    </source>
</evidence>
<organism evidence="2 3">
    <name type="scientific">Austropuccinia psidii MF-1</name>
    <dbReference type="NCBI Taxonomy" id="1389203"/>
    <lineage>
        <taxon>Eukaryota</taxon>
        <taxon>Fungi</taxon>
        <taxon>Dikarya</taxon>
        <taxon>Basidiomycota</taxon>
        <taxon>Pucciniomycotina</taxon>
        <taxon>Pucciniomycetes</taxon>
        <taxon>Pucciniales</taxon>
        <taxon>Sphaerophragmiaceae</taxon>
        <taxon>Austropuccinia</taxon>
    </lineage>
</organism>
<feature type="region of interest" description="Disordered" evidence="1">
    <location>
        <begin position="1"/>
        <end position="59"/>
    </location>
</feature>
<dbReference type="Proteomes" id="UP000765509">
    <property type="component" value="Unassembled WGS sequence"/>
</dbReference>
<keyword evidence="3" id="KW-1185">Reference proteome</keyword>
<dbReference type="EMBL" id="AVOT02008613">
    <property type="protein sequence ID" value="MBW0486356.1"/>
    <property type="molecule type" value="Genomic_DNA"/>
</dbReference>